<evidence type="ECO:0000313" key="4">
    <source>
        <dbReference type="Proteomes" id="UP000531561"/>
    </source>
</evidence>
<dbReference type="GeneID" id="59258187"/>
<gene>
    <name evidence="3" type="ORF">Bfra_004090</name>
</gene>
<organism evidence="3 4">
    <name type="scientific">Botrytis fragariae</name>
    <dbReference type="NCBI Taxonomy" id="1964551"/>
    <lineage>
        <taxon>Eukaryota</taxon>
        <taxon>Fungi</taxon>
        <taxon>Dikarya</taxon>
        <taxon>Ascomycota</taxon>
        <taxon>Pezizomycotina</taxon>
        <taxon>Leotiomycetes</taxon>
        <taxon>Helotiales</taxon>
        <taxon>Sclerotiniaceae</taxon>
        <taxon>Botrytis</taxon>
    </lineage>
</organism>
<keyword evidence="4" id="KW-1185">Reference proteome</keyword>
<proteinExistence type="inferred from homology"/>
<keyword evidence="2" id="KW-0812">Transmembrane</keyword>
<accession>A0A8H6EJ29</accession>
<dbReference type="Pfam" id="PF11807">
    <property type="entry name" value="UstYa"/>
    <property type="match status" value="1"/>
</dbReference>
<dbReference type="PANTHER" id="PTHR33365:SF13">
    <property type="entry name" value="TAT PATHWAY SIGNAL SEQUENCE"/>
    <property type="match status" value="1"/>
</dbReference>
<evidence type="ECO:0000313" key="3">
    <source>
        <dbReference type="EMBL" id="KAF5874083.1"/>
    </source>
</evidence>
<dbReference type="OrthoDB" id="3687641at2759"/>
<name>A0A8H6EJ29_9HELO</name>
<keyword evidence="2" id="KW-0472">Membrane</keyword>
<dbReference type="EMBL" id="JABFCT010000007">
    <property type="protein sequence ID" value="KAF5874083.1"/>
    <property type="molecule type" value="Genomic_DNA"/>
</dbReference>
<protein>
    <submittedName>
        <fullName evidence="3">Putative tat pathway signal sequence protein</fullName>
    </submittedName>
</protein>
<dbReference type="PANTHER" id="PTHR33365">
    <property type="entry name" value="YALI0B05434P"/>
    <property type="match status" value="1"/>
</dbReference>
<dbReference type="RefSeq" id="XP_037193029.1">
    <property type="nucleotide sequence ID" value="XM_037334495.1"/>
</dbReference>
<keyword evidence="2" id="KW-1133">Transmembrane helix</keyword>
<dbReference type="InterPro" id="IPR021765">
    <property type="entry name" value="UstYa-like"/>
</dbReference>
<dbReference type="AlphaFoldDB" id="A0A8H6EJ29"/>
<comment type="caution">
    <text evidence="3">The sequence shown here is derived from an EMBL/GenBank/DDBJ whole genome shotgun (WGS) entry which is preliminary data.</text>
</comment>
<dbReference type="Proteomes" id="UP000531561">
    <property type="component" value="Unassembled WGS sequence"/>
</dbReference>
<comment type="similarity">
    <text evidence="1">Belongs to the ustYa family.</text>
</comment>
<evidence type="ECO:0000256" key="1">
    <source>
        <dbReference type="ARBA" id="ARBA00035112"/>
    </source>
</evidence>
<dbReference type="GO" id="GO:0043386">
    <property type="term" value="P:mycotoxin biosynthetic process"/>
    <property type="evidence" value="ECO:0007669"/>
    <property type="project" value="InterPro"/>
</dbReference>
<evidence type="ECO:0000256" key="2">
    <source>
        <dbReference type="SAM" id="Phobius"/>
    </source>
</evidence>
<sequence>MRTRLTDKIYVFEEISRQAGPTSRTPLLAPEYRRQEVEEEESLCSQILLVLVFFIFFISICLIGFWIGGRWGRSTERLCTGHISQYSPALEDLNLSYTTTIFNGSLTQPNEYRQDAGQEVDAAWTDLGINYRDVVIPATLAVRSGITTDHVTINEKYGGGYLAHVEGLTHLHCLNLLRQGLWYNYDYYQKKGEGAFANDIPILKLHVSHCLDIIRQQLMCTVDIGVMGKIWVHPEAPEAYQDFSTKHECRDFDAVKDWAEQRQMPADVPADYLQQPEGGETVYPTYP</sequence>
<reference evidence="3 4" key="1">
    <citation type="journal article" date="2020" name="Phytopathology">
        <title>A high-quality genome resource of Botrytis fragariae, a new and rapidly spreading fungal pathogen causing strawberry gray mold in the U.S.A.</title>
        <authorList>
            <person name="Wu Y."/>
            <person name="Saski C.A."/>
            <person name="Schnabel G."/>
            <person name="Xiao S."/>
            <person name="Hu M."/>
        </authorList>
    </citation>
    <scope>NUCLEOTIDE SEQUENCE [LARGE SCALE GENOMIC DNA]</scope>
    <source>
        <strain evidence="3 4">BVB16</strain>
    </source>
</reference>
<feature type="transmembrane region" description="Helical" evidence="2">
    <location>
        <begin position="47"/>
        <end position="67"/>
    </location>
</feature>